<dbReference type="PANTHER" id="PTHR30629">
    <property type="entry name" value="PROPHAGE INTEGRASE"/>
    <property type="match status" value="1"/>
</dbReference>
<keyword evidence="3" id="KW-0238">DNA-binding</keyword>
<comment type="caution">
    <text evidence="6">The sequence shown here is derived from an EMBL/GenBank/DDBJ whole genome shotgun (WGS) entry which is preliminary data.</text>
</comment>
<dbReference type="InterPro" id="IPR002104">
    <property type="entry name" value="Integrase_catalytic"/>
</dbReference>
<dbReference type="InterPro" id="IPR038488">
    <property type="entry name" value="Integrase_DNA-bd_sf"/>
</dbReference>
<dbReference type="Gene3D" id="1.10.150.130">
    <property type="match status" value="1"/>
</dbReference>
<feature type="domain" description="Tyr recombinase" evidence="5">
    <location>
        <begin position="218"/>
        <end position="420"/>
    </location>
</feature>
<comment type="similarity">
    <text evidence="1">Belongs to the 'phage' integrase family.</text>
</comment>
<dbReference type="InterPro" id="IPR050808">
    <property type="entry name" value="Phage_Integrase"/>
</dbReference>
<proteinExistence type="inferred from homology"/>
<dbReference type="InterPro" id="IPR011010">
    <property type="entry name" value="DNA_brk_join_enz"/>
</dbReference>
<organism evidence="6 7">
    <name type="scientific">Falsiroseomonas frigidaquae</name>
    <dbReference type="NCBI Taxonomy" id="487318"/>
    <lineage>
        <taxon>Bacteria</taxon>
        <taxon>Pseudomonadati</taxon>
        <taxon>Pseudomonadota</taxon>
        <taxon>Alphaproteobacteria</taxon>
        <taxon>Acetobacterales</taxon>
        <taxon>Roseomonadaceae</taxon>
        <taxon>Falsiroseomonas</taxon>
    </lineage>
</organism>
<evidence type="ECO:0000256" key="3">
    <source>
        <dbReference type="ARBA" id="ARBA00023125"/>
    </source>
</evidence>
<sequence>MPQKLTDKTVAALTCPAGKKDLWVTDSELRGFTVRVQPSGVRTFLFNYRFGPRVRRAVLGTFGAELTTAKARDKAERLRGILRDGRDPLAEREAAEEARVKAEAAAAARAAEAAFTVKSLVDLYAEKHVAGLRPATQRDVLSRLRLHLGPIADRPAMAIGRRDAAAVVDKAAEAGETTARRVRDYARAMWAWALRRGTLPEGAANPWEHAPAPGRDVPRERVLGAEEVGHVWRAAGTLAAPYGPMVRFTLLTLARREEVTAMAWGEVAPDLSAWTQPGTRTKNGKAHVVHLAEPARAILRALLGAEDGKPLPALPKADRLVFGIDDKRPITTHSWVKREIDSTIAEARAEDAAKAGQLPPEPMPGWVLHDFRRSGVTWLAGAGFPPHVADRLLNHVQGTIRGVAAIYQRGEFLEERKAALAAWAAHVEACGEGRGALDNVAVLAERRRA</sequence>
<dbReference type="InterPro" id="IPR025166">
    <property type="entry name" value="Integrase_DNA_bind_dom"/>
</dbReference>
<evidence type="ECO:0000256" key="1">
    <source>
        <dbReference type="ARBA" id="ARBA00008857"/>
    </source>
</evidence>
<dbReference type="SUPFAM" id="SSF56349">
    <property type="entry name" value="DNA breaking-rejoining enzymes"/>
    <property type="match status" value="1"/>
</dbReference>
<dbReference type="Proteomes" id="UP000765160">
    <property type="component" value="Unassembled WGS sequence"/>
</dbReference>
<evidence type="ECO:0000256" key="2">
    <source>
        <dbReference type="ARBA" id="ARBA00022908"/>
    </source>
</evidence>
<evidence type="ECO:0000313" key="7">
    <source>
        <dbReference type="Proteomes" id="UP000765160"/>
    </source>
</evidence>
<protein>
    <submittedName>
        <fullName evidence="6">Integrase family protein</fullName>
    </submittedName>
</protein>
<dbReference type="Pfam" id="PF00589">
    <property type="entry name" value="Phage_integrase"/>
    <property type="match status" value="1"/>
</dbReference>
<dbReference type="InterPro" id="IPR013762">
    <property type="entry name" value="Integrase-like_cat_sf"/>
</dbReference>
<dbReference type="PANTHER" id="PTHR30629:SF2">
    <property type="entry name" value="PROPHAGE INTEGRASE INTS-RELATED"/>
    <property type="match status" value="1"/>
</dbReference>
<reference evidence="6 7" key="1">
    <citation type="submission" date="2020-03" db="EMBL/GenBank/DDBJ databases">
        <title>Roseomonas selenitidurans sp. nov. isolated from soil.</title>
        <authorList>
            <person name="Liu H."/>
        </authorList>
    </citation>
    <scope>NUCLEOTIDE SEQUENCE [LARGE SCALE GENOMIC DNA]</scope>
    <source>
        <strain evidence="6 7">JCM 15073</strain>
    </source>
</reference>
<dbReference type="RefSeq" id="WP_168050592.1">
    <property type="nucleotide sequence ID" value="NZ_JAATJR010000004.1"/>
</dbReference>
<evidence type="ECO:0000259" key="5">
    <source>
        <dbReference type="PROSITE" id="PS51898"/>
    </source>
</evidence>
<gene>
    <name evidence="6" type="ORF">HB662_14920</name>
</gene>
<dbReference type="Pfam" id="PF13356">
    <property type="entry name" value="Arm-DNA-bind_3"/>
    <property type="match status" value="1"/>
</dbReference>
<name>A0ABX1F155_9PROT</name>
<keyword evidence="2" id="KW-0229">DNA integration</keyword>
<evidence type="ECO:0000313" key="6">
    <source>
        <dbReference type="EMBL" id="NKE46077.1"/>
    </source>
</evidence>
<dbReference type="EMBL" id="JAAVTX010000004">
    <property type="protein sequence ID" value="NKE46077.1"/>
    <property type="molecule type" value="Genomic_DNA"/>
</dbReference>
<evidence type="ECO:0000256" key="4">
    <source>
        <dbReference type="ARBA" id="ARBA00023172"/>
    </source>
</evidence>
<dbReference type="InterPro" id="IPR010998">
    <property type="entry name" value="Integrase_recombinase_N"/>
</dbReference>
<accession>A0ABX1F155</accession>
<dbReference type="PROSITE" id="PS51898">
    <property type="entry name" value="TYR_RECOMBINASE"/>
    <property type="match status" value="1"/>
</dbReference>
<dbReference type="Gene3D" id="1.10.443.10">
    <property type="entry name" value="Intergrase catalytic core"/>
    <property type="match status" value="1"/>
</dbReference>
<dbReference type="Gene3D" id="3.30.160.390">
    <property type="entry name" value="Integrase, DNA-binding domain"/>
    <property type="match status" value="1"/>
</dbReference>
<keyword evidence="7" id="KW-1185">Reference proteome</keyword>
<keyword evidence="4" id="KW-0233">DNA recombination</keyword>